<dbReference type="InterPro" id="IPR046982">
    <property type="entry name" value="BIN3/RVS161-like"/>
</dbReference>
<dbReference type="Gene3D" id="1.20.1270.60">
    <property type="entry name" value="Arfaptin homology (AH) domain/BAR domain"/>
    <property type="match status" value="1"/>
</dbReference>
<gene>
    <name evidence="5" type="primary">hob3</name>
    <name evidence="5" type="ORF">Plec18167_007174</name>
</gene>
<dbReference type="EMBL" id="JAVDPF010000028">
    <property type="protein sequence ID" value="KAL1871240.1"/>
    <property type="molecule type" value="Genomic_DNA"/>
</dbReference>
<proteinExistence type="predicted"/>
<keyword evidence="3" id="KW-0206">Cytoskeleton</keyword>
<reference evidence="5 6" key="1">
    <citation type="journal article" date="2024" name="IMA Fungus">
        <title>IMA Genome - F19 : A genome assembly and annotation guide to empower mycologists, including annotated draft genome sequences of Ceratocystis pirilliformis, Diaporthe australafricana, Fusarium ophioides, Paecilomyces lecythidis, and Sporothrix stenoceras.</title>
        <authorList>
            <person name="Aylward J."/>
            <person name="Wilson A.M."/>
            <person name="Visagie C.M."/>
            <person name="Spraker J."/>
            <person name="Barnes I."/>
            <person name="Buitendag C."/>
            <person name="Ceriani C."/>
            <person name="Del Mar Angel L."/>
            <person name="du Plessis D."/>
            <person name="Fuchs T."/>
            <person name="Gasser K."/>
            <person name="Kramer D."/>
            <person name="Li W."/>
            <person name="Munsamy K."/>
            <person name="Piso A."/>
            <person name="Price J.L."/>
            <person name="Sonnekus B."/>
            <person name="Thomas C."/>
            <person name="van der Nest A."/>
            <person name="van Dijk A."/>
            <person name="van Heerden A."/>
            <person name="van Vuuren N."/>
            <person name="Yilmaz N."/>
            <person name="Duong T.A."/>
            <person name="van der Merwe N.A."/>
            <person name="Wingfield M.J."/>
            <person name="Wingfield B.D."/>
        </authorList>
    </citation>
    <scope>NUCLEOTIDE SEQUENCE [LARGE SCALE GENOMIC DNA]</scope>
    <source>
        <strain evidence="5 6">CMW 18167</strain>
    </source>
</reference>
<dbReference type="Proteomes" id="UP001583193">
    <property type="component" value="Unassembled WGS sequence"/>
</dbReference>
<comment type="subcellular location">
    <subcellularLocation>
        <location evidence="1">Cytoplasm</location>
        <location evidence="1">Cytoskeleton</location>
    </subcellularLocation>
</comment>
<feature type="domain" description="BAR" evidence="4">
    <location>
        <begin position="17"/>
        <end position="259"/>
    </location>
</feature>
<keyword evidence="2" id="KW-0963">Cytoplasm</keyword>
<dbReference type="PROSITE" id="PS51021">
    <property type="entry name" value="BAR"/>
    <property type="match status" value="1"/>
</dbReference>
<dbReference type="InterPro" id="IPR004148">
    <property type="entry name" value="BAR_dom"/>
</dbReference>
<evidence type="ECO:0000259" key="4">
    <source>
        <dbReference type="PROSITE" id="PS51021"/>
    </source>
</evidence>
<dbReference type="SUPFAM" id="SSF103657">
    <property type="entry name" value="BAR/IMD domain-like"/>
    <property type="match status" value="1"/>
</dbReference>
<dbReference type="Pfam" id="PF03114">
    <property type="entry name" value="BAR"/>
    <property type="match status" value="1"/>
</dbReference>
<accession>A0ABR3X5Q6</accession>
<evidence type="ECO:0000313" key="5">
    <source>
        <dbReference type="EMBL" id="KAL1871240.1"/>
    </source>
</evidence>
<dbReference type="InterPro" id="IPR037429">
    <property type="entry name" value="Rvs161/Hob3_BAR"/>
</dbReference>
<keyword evidence="6" id="KW-1185">Reference proteome</keyword>
<evidence type="ECO:0000256" key="3">
    <source>
        <dbReference type="ARBA" id="ARBA00023212"/>
    </source>
</evidence>
<sequence>MSWAGFKKNVNRATTQVMMKTGHVERTNDRDYEVEERRYRTMEAAANRLQKEAKGYLDSLRGMSCQMRDECLGGDGSDICLAVAMTASQMRIAETIDAFYGDAGTRDGVSRSYKQAVEDLDAETIKALDGPYRSTVLDPISRFCSYFPDINECIKKRNHKLLDYDSMRAKVKKLVEKPDKDVTKLPRAEREADMAKQAYEQLNEQLFTELPQLIDLRVPYLDPSFEALVKIQLRFCAEAYSRMAQVQQYLDADTRDQYANGDLDNRVEEVLQEIRDLSIAGTV</sequence>
<name>A0ABR3X5Q6_9EURO</name>
<dbReference type="SMART" id="SM00721">
    <property type="entry name" value="BAR"/>
    <property type="match status" value="1"/>
</dbReference>
<evidence type="ECO:0000313" key="6">
    <source>
        <dbReference type="Proteomes" id="UP001583193"/>
    </source>
</evidence>
<evidence type="ECO:0000256" key="1">
    <source>
        <dbReference type="ARBA" id="ARBA00004245"/>
    </source>
</evidence>
<protein>
    <submittedName>
        <fullName evidence="5">BAR adaptor protein Hob3</fullName>
    </submittedName>
</protein>
<comment type="caution">
    <text evidence="5">The sequence shown here is derived from an EMBL/GenBank/DDBJ whole genome shotgun (WGS) entry which is preliminary data.</text>
</comment>
<dbReference type="CDD" id="cd07591">
    <property type="entry name" value="BAR_Rvs161p"/>
    <property type="match status" value="1"/>
</dbReference>
<organism evidence="5 6">
    <name type="scientific">Paecilomyces lecythidis</name>
    <dbReference type="NCBI Taxonomy" id="3004212"/>
    <lineage>
        <taxon>Eukaryota</taxon>
        <taxon>Fungi</taxon>
        <taxon>Dikarya</taxon>
        <taxon>Ascomycota</taxon>
        <taxon>Pezizomycotina</taxon>
        <taxon>Eurotiomycetes</taxon>
        <taxon>Eurotiomycetidae</taxon>
        <taxon>Eurotiales</taxon>
        <taxon>Thermoascaceae</taxon>
        <taxon>Paecilomyces</taxon>
    </lineage>
</organism>
<dbReference type="InterPro" id="IPR027267">
    <property type="entry name" value="AH/BAR_dom_sf"/>
</dbReference>
<dbReference type="PANTHER" id="PTHR47174">
    <property type="entry name" value="BRIDGING INTEGRATOR 3"/>
    <property type="match status" value="1"/>
</dbReference>
<evidence type="ECO:0000256" key="2">
    <source>
        <dbReference type="ARBA" id="ARBA00022490"/>
    </source>
</evidence>
<dbReference type="PANTHER" id="PTHR47174:SF3">
    <property type="entry name" value="BRIDGING INTEGRATOR 3"/>
    <property type="match status" value="1"/>
</dbReference>